<dbReference type="EMBL" id="CM042882">
    <property type="protein sequence ID" value="KAI4381225.1"/>
    <property type="molecule type" value="Genomic_DNA"/>
</dbReference>
<dbReference type="Proteomes" id="UP001057402">
    <property type="component" value="Chromosome 3"/>
</dbReference>
<comment type="caution">
    <text evidence="1">The sequence shown here is derived from an EMBL/GenBank/DDBJ whole genome shotgun (WGS) entry which is preliminary data.</text>
</comment>
<protein>
    <submittedName>
        <fullName evidence="1">Uncharacterized protein</fullName>
    </submittedName>
</protein>
<proteinExistence type="predicted"/>
<accession>A0ACB9RQ88</accession>
<evidence type="ECO:0000313" key="2">
    <source>
        <dbReference type="Proteomes" id="UP001057402"/>
    </source>
</evidence>
<name>A0ACB9RQ88_9MYRT</name>
<gene>
    <name evidence="1" type="ORF">MLD38_007320</name>
</gene>
<organism evidence="1 2">
    <name type="scientific">Melastoma candidum</name>
    <dbReference type="NCBI Taxonomy" id="119954"/>
    <lineage>
        <taxon>Eukaryota</taxon>
        <taxon>Viridiplantae</taxon>
        <taxon>Streptophyta</taxon>
        <taxon>Embryophyta</taxon>
        <taxon>Tracheophyta</taxon>
        <taxon>Spermatophyta</taxon>
        <taxon>Magnoliopsida</taxon>
        <taxon>eudicotyledons</taxon>
        <taxon>Gunneridae</taxon>
        <taxon>Pentapetalae</taxon>
        <taxon>rosids</taxon>
        <taxon>malvids</taxon>
        <taxon>Myrtales</taxon>
        <taxon>Melastomataceae</taxon>
        <taxon>Melastomatoideae</taxon>
        <taxon>Melastomateae</taxon>
        <taxon>Melastoma</taxon>
    </lineage>
</organism>
<keyword evidence="2" id="KW-1185">Reference proteome</keyword>
<evidence type="ECO:0000313" key="1">
    <source>
        <dbReference type="EMBL" id="KAI4381225.1"/>
    </source>
</evidence>
<reference evidence="2" key="1">
    <citation type="journal article" date="2023" name="Front. Plant Sci.">
        <title>Chromosomal-level genome assembly of Melastoma candidum provides insights into trichome evolution.</title>
        <authorList>
            <person name="Zhong Y."/>
            <person name="Wu W."/>
            <person name="Sun C."/>
            <person name="Zou P."/>
            <person name="Liu Y."/>
            <person name="Dai S."/>
            <person name="Zhou R."/>
        </authorList>
    </citation>
    <scope>NUCLEOTIDE SEQUENCE [LARGE SCALE GENOMIC DNA]</scope>
</reference>
<sequence>MELRRPQPLRLARRHVWSPRGLRHLFPCRGDLSPELRPPGVHFGQPRHCRVPPHPRSVNNSLNGTVPASLFSAAELRVLDLSNNGLSGEIPGSIVGSGNLQLLNLSYNGLTGSLPGNLTALRNLTVISLRNNYFGGGVPDGFSHVQLLDISSNLINGTLPPDFGSDDLRYLNMSHNRISGEIPPEFGRKIPGNTTLDLSFNNITGQIPESAVLLNQDSGAYSAIAAFPVNSTEDGVAPGSAAGSKHHSRAGLRPFTIASIVVADMAGILVIAVVLLCVYQMKKKKRNPESSLKGDPGAAEGKDAWSSTSSESRGFTRWSCLRKKGYNEDASSGTAGSDSDDYDLSRGHAEDQRRTEPNGQQHKEGTLVTVDGEKALELDNLLKASAYILGATGSSIMYKAVLEDGTTLAVRRIGETGVERFKDFENSVRAVAKLSHPNLVRVRGFYWGLDEKLIIYDFVPNGSLANARYRKAGSSPCHLPWEVRLRIARGMARALAYLHERKHVHGNLKPSNVLLGADMEPRIGDFGLERLMPGDTSYKAGGSARTFGSKRSTASRDSFQDMGPGLGPSPSPSSVLGVSPYHAPESLRSIKPNPKWDAYSFGVILLELIAGKVVTVDESGQVNGVAVEDPGRAVRMVDVAIRGEVEGREEAVLACFRLGLSCASPVPQKRPFMKEAVHVLDKITSSSSSSSTSASQSHYYGHS</sequence>